<dbReference type="PANTHER" id="PTHR42771">
    <property type="entry name" value="IRON(3+)-HYDROXAMATE IMPORT ATP-BINDING PROTEIN FHUC"/>
    <property type="match status" value="1"/>
</dbReference>
<evidence type="ECO:0000256" key="4">
    <source>
        <dbReference type="ARBA" id="ARBA00022496"/>
    </source>
</evidence>
<dbReference type="EMBL" id="JARPYI010000008">
    <property type="protein sequence ID" value="MDT2600846.1"/>
    <property type="molecule type" value="Genomic_DNA"/>
</dbReference>
<dbReference type="InterPro" id="IPR003959">
    <property type="entry name" value="ATPase_AAA_core"/>
</dbReference>
<accession>A0ABU3F1N9</accession>
<comment type="caution">
    <text evidence="9">The sequence shown here is derived from an EMBL/GenBank/DDBJ whole genome shotgun (WGS) entry which is preliminary data.</text>
</comment>
<evidence type="ECO:0000313" key="9">
    <source>
        <dbReference type="EMBL" id="MDT2600846.1"/>
    </source>
</evidence>
<dbReference type="SMART" id="SM00382">
    <property type="entry name" value="AAA"/>
    <property type="match status" value="1"/>
</dbReference>
<evidence type="ECO:0000256" key="7">
    <source>
        <dbReference type="ARBA" id="ARBA00023136"/>
    </source>
</evidence>
<organism evidence="9 10">
    <name type="scientific">Enterococcus hulanensis</name>
    <dbReference type="NCBI Taxonomy" id="2559929"/>
    <lineage>
        <taxon>Bacteria</taxon>
        <taxon>Bacillati</taxon>
        <taxon>Bacillota</taxon>
        <taxon>Bacilli</taxon>
        <taxon>Lactobacillales</taxon>
        <taxon>Enterococcaceae</taxon>
        <taxon>Enterococcus</taxon>
    </lineage>
</organism>
<keyword evidence="6" id="KW-0406">Ion transport</keyword>
<dbReference type="Proteomes" id="UP001252875">
    <property type="component" value="Unassembled WGS sequence"/>
</dbReference>
<dbReference type="PANTHER" id="PTHR42771:SF2">
    <property type="entry name" value="IRON(3+)-HYDROXAMATE IMPORT ATP-BINDING PROTEIN FHUC"/>
    <property type="match status" value="1"/>
</dbReference>
<keyword evidence="4" id="KW-0410">Iron transport</keyword>
<comment type="subcellular location">
    <subcellularLocation>
        <location evidence="1">Cell membrane</location>
        <topology evidence="1">Peripheral membrane protein</topology>
    </subcellularLocation>
</comment>
<feature type="domain" description="AAA+ ATPase" evidence="8">
    <location>
        <begin position="38"/>
        <end position="223"/>
    </location>
</feature>
<dbReference type="InterPro" id="IPR051535">
    <property type="entry name" value="Siderophore_ABC-ATPase"/>
</dbReference>
<dbReference type="SUPFAM" id="SSF52540">
    <property type="entry name" value="P-loop containing nucleoside triphosphate hydrolases"/>
    <property type="match status" value="1"/>
</dbReference>
<dbReference type="InterPro" id="IPR027417">
    <property type="entry name" value="P-loop_NTPase"/>
</dbReference>
<sequence length="248" mass="28062">MFVHELKLSELPKNMEMTYPFGVFAVQEILRNGGLRFERPVTFLSGDNGTGKSTILEAIAAVYGINPEGGSQNFNFHTVDSHSNLYEFIRLVRKGSLPKTKFFLRSETYYNVASELEELARDPMEGDLAFASYGGKSLHTRSHGEGLLSIIENRFGKDGFYLLDEPEAGLATSRQYALLQEIHRLVQAGSQLIIATHSPILMAYPDATIYQFSEEGLEVLPLEETTAFKETKLFYDDPKRMLHYLLYQ</sequence>
<keyword evidence="2" id="KW-0813">Transport</keyword>
<dbReference type="InterPro" id="IPR038729">
    <property type="entry name" value="Rad50/SbcC_AAA"/>
</dbReference>
<keyword evidence="7" id="KW-0472">Membrane</keyword>
<reference evidence="9 10" key="1">
    <citation type="submission" date="2023-03" db="EMBL/GenBank/DDBJ databases">
        <authorList>
            <person name="Shen W."/>
            <person name="Cai J."/>
        </authorList>
    </citation>
    <scope>NUCLEOTIDE SEQUENCE [LARGE SCALE GENOMIC DNA]</scope>
    <source>
        <strain evidence="9 10">D6-4</strain>
    </source>
</reference>
<dbReference type="Pfam" id="PF13476">
    <property type="entry name" value="AAA_23"/>
    <property type="match status" value="1"/>
</dbReference>
<dbReference type="RefSeq" id="WP_311823034.1">
    <property type="nucleotide sequence ID" value="NZ_JARPYF010000008.1"/>
</dbReference>
<evidence type="ECO:0000256" key="3">
    <source>
        <dbReference type="ARBA" id="ARBA00022475"/>
    </source>
</evidence>
<keyword evidence="3" id="KW-1003">Cell membrane</keyword>
<evidence type="ECO:0000256" key="1">
    <source>
        <dbReference type="ARBA" id="ARBA00004202"/>
    </source>
</evidence>
<keyword evidence="10" id="KW-1185">Reference proteome</keyword>
<evidence type="ECO:0000256" key="2">
    <source>
        <dbReference type="ARBA" id="ARBA00022448"/>
    </source>
</evidence>
<protein>
    <submittedName>
        <fullName evidence="9">AAA family ATPase</fullName>
    </submittedName>
</protein>
<keyword evidence="5" id="KW-0408">Iron</keyword>
<proteinExistence type="predicted"/>
<dbReference type="Gene3D" id="3.40.50.300">
    <property type="entry name" value="P-loop containing nucleotide triphosphate hydrolases"/>
    <property type="match status" value="2"/>
</dbReference>
<dbReference type="InterPro" id="IPR003593">
    <property type="entry name" value="AAA+_ATPase"/>
</dbReference>
<evidence type="ECO:0000313" key="10">
    <source>
        <dbReference type="Proteomes" id="UP001252875"/>
    </source>
</evidence>
<name>A0ABU3F1N9_9ENTE</name>
<evidence type="ECO:0000256" key="6">
    <source>
        <dbReference type="ARBA" id="ARBA00023065"/>
    </source>
</evidence>
<evidence type="ECO:0000256" key="5">
    <source>
        <dbReference type="ARBA" id="ARBA00023004"/>
    </source>
</evidence>
<dbReference type="Pfam" id="PF13304">
    <property type="entry name" value="AAA_21"/>
    <property type="match status" value="1"/>
</dbReference>
<evidence type="ECO:0000259" key="8">
    <source>
        <dbReference type="SMART" id="SM00382"/>
    </source>
</evidence>
<gene>
    <name evidence="9" type="ORF">P7D85_13755</name>
</gene>